<reference evidence="1 2" key="1">
    <citation type="submission" date="2020-07" db="EMBL/GenBank/DDBJ databases">
        <title>Draft genome and description of Corynebacterium haemomassiliense strain Marseile-Q3615 sp. nov.</title>
        <authorList>
            <person name="Boxberger M."/>
            <person name="La Scola B."/>
        </authorList>
    </citation>
    <scope>NUCLEOTIDE SEQUENCE [LARGE SCALE GENOMIC DNA]</scope>
    <source>
        <strain evidence="1 2">Marseille-Q3615</strain>
    </source>
</reference>
<keyword evidence="2" id="KW-1185">Reference proteome</keyword>
<name>A0A7W2E910_9CORY</name>
<dbReference type="NCBIfam" id="NF046040">
    <property type="entry name" value="RelB_antitoxin"/>
    <property type="match status" value="1"/>
</dbReference>
<gene>
    <name evidence="1" type="ORF">H0193_00765</name>
</gene>
<accession>A0A7W2E910</accession>
<sequence length="78" mass="8712">MSSSPPNKVFLKIRLSSEEAPLLAEFAHSEGMTVSEFARSAIMEKVEDLQDVDELRAALEFDSGERFTTDEICRELGC</sequence>
<evidence type="ECO:0000313" key="2">
    <source>
        <dbReference type="Proteomes" id="UP000523682"/>
    </source>
</evidence>
<organism evidence="1 2">
    <name type="scientific">Corynebacterium haemomassiliense</name>
    <dbReference type="NCBI Taxonomy" id="2754726"/>
    <lineage>
        <taxon>Bacteria</taxon>
        <taxon>Bacillati</taxon>
        <taxon>Actinomycetota</taxon>
        <taxon>Actinomycetes</taxon>
        <taxon>Mycobacteriales</taxon>
        <taxon>Corynebacteriaceae</taxon>
        <taxon>Corynebacterium</taxon>
    </lineage>
</organism>
<dbReference type="AlphaFoldDB" id="A0A7W2E910"/>
<evidence type="ECO:0000313" key="1">
    <source>
        <dbReference type="EMBL" id="MBA5243361.1"/>
    </source>
</evidence>
<dbReference type="Proteomes" id="UP000523682">
    <property type="component" value="Unassembled WGS sequence"/>
</dbReference>
<evidence type="ECO:0008006" key="3">
    <source>
        <dbReference type="Google" id="ProtNLM"/>
    </source>
</evidence>
<dbReference type="InterPro" id="IPR046257">
    <property type="entry name" value="DUF6290"/>
</dbReference>
<comment type="caution">
    <text evidence="1">The sequence shown here is derived from an EMBL/GenBank/DDBJ whole genome shotgun (WGS) entry which is preliminary data.</text>
</comment>
<proteinExistence type="predicted"/>
<dbReference type="EMBL" id="JACDTZ010000001">
    <property type="protein sequence ID" value="MBA5243361.1"/>
    <property type="molecule type" value="Genomic_DNA"/>
</dbReference>
<protein>
    <recommendedName>
        <fullName evidence="3">CopG family transcriptional regulator</fullName>
    </recommendedName>
</protein>
<dbReference type="Pfam" id="PF19807">
    <property type="entry name" value="DUF6290"/>
    <property type="match status" value="1"/>
</dbReference>